<dbReference type="STRING" id="688867.SAMN05660236_5924"/>
<proteinExistence type="predicted"/>
<evidence type="ECO:0008006" key="3">
    <source>
        <dbReference type="Google" id="ProtNLM"/>
    </source>
</evidence>
<organism evidence="1 2">
    <name type="scientific">Ohtaekwangia koreensis</name>
    <dbReference type="NCBI Taxonomy" id="688867"/>
    <lineage>
        <taxon>Bacteria</taxon>
        <taxon>Pseudomonadati</taxon>
        <taxon>Bacteroidota</taxon>
        <taxon>Cytophagia</taxon>
        <taxon>Cytophagales</taxon>
        <taxon>Fulvivirgaceae</taxon>
        <taxon>Ohtaekwangia</taxon>
    </lineage>
</organism>
<gene>
    <name evidence="1" type="ORF">SAMN05660236_5924</name>
</gene>
<dbReference type="Gene3D" id="3.30.530.20">
    <property type="match status" value="1"/>
</dbReference>
<keyword evidence="2" id="KW-1185">Reference proteome</keyword>
<dbReference type="Proteomes" id="UP000190961">
    <property type="component" value="Unassembled WGS sequence"/>
</dbReference>
<evidence type="ECO:0000313" key="2">
    <source>
        <dbReference type="Proteomes" id="UP000190961"/>
    </source>
</evidence>
<sequence length="189" mass="21986">MEADFHDVSNFLCDKLHFNQSTIFGEDCYSDMARIYLEVFIEAPVERVFDLSRSIDLHMQSASQTNEKAVRGKTTGLIGLNETVTWRARHFGIYQYLTVKITDFQSPFSFTDVMLKGAFASMNHRHTFEAQGSGTKMTDVFEFRSPFGWIGRAVDFIYLKEYMKQFLIVRNNEIKRVAESDAWQKFLIN</sequence>
<dbReference type="SUPFAM" id="SSF55961">
    <property type="entry name" value="Bet v1-like"/>
    <property type="match status" value="1"/>
</dbReference>
<protein>
    <recommendedName>
        <fullName evidence="3">Ligand-binding SRPBCC domain-containing protein</fullName>
    </recommendedName>
</protein>
<accession>A0A1T5MPC7</accession>
<dbReference type="AlphaFoldDB" id="A0A1T5MPC7"/>
<name>A0A1T5MPC7_9BACT</name>
<evidence type="ECO:0000313" key="1">
    <source>
        <dbReference type="EMBL" id="SKC89748.1"/>
    </source>
</evidence>
<dbReference type="EMBL" id="FUZU01000005">
    <property type="protein sequence ID" value="SKC89748.1"/>
    <property type="molecule type" value="Genomic_DNA"/>
</dbReference>
<dbReference type="InterPro" id="IPR023393">
    <property type="entry name" value="START-like_dom_sf"/>
</dbReference>
<dbReference type="CDD" id="cd07820">
    <property type="entry name" value="SRPBCC_3"/>
    <property type="match status" value="1"/>
</dbReference>
<reference evidence="1 2" key="1">
    <citation type="submission" date="2017-02" db="EMBL/GenBank/DDBJ databases">
        <authorList>
            <person name="Peterson S.W."/>
        </authorList>
    </citation>
    <scope>NUCLEOTIDE SEQUENCE [LARGE SCALE GENOMIC DNA]</scope>
    <source>
        <strain evidence="1 2">DSM 25262</strain>
    </source>
</reference>